<organism evidence="1 2">
    <name type="scientific">Nicotiana tabacum</name>
    <name type="common">Common tobacco</name>
    <dbReference type="NCBI Taxonomy" id="4097"/>
    <lineage>
        <taxon>Eukaryota</taxon>
        <taxon>Viridiplantae</taxon>
        <taxon>Streptophyta</taxon>
        <taxon>Embryophyta</taxon>
        <taxon>Tracheophyta</taxon>
        <taxon>Spermatophyta</taxon>
        <taxon>Magnoliopsida</taxon>
        <taxon>eudicotyledons</taxon>
        <taxon>Gunneridae</taxon>
        <taxon>Pentapetalae</taxon>
        <taxon>asterids</taxon>
        <taxon>lamiids</taxon>
        <taxon>Solanales</taxon>
        <taxon>Solanaceae</taxon>
        <taxon>Nicotianoideae</taxon>
        <taxon>Nicotianeae</taxon>
        <taxon>Nicotiana</taxon>
    </lineage>
</organism>
<evidence type="ECO:0000313" key="1">
    <source>
        <dbReference type="Proteomes" id="UP000790787"/>
    </source>
</evidence>
<dbReference type="RefSeq" id="XP_075099494.1">
    <property type="nucleotide sequence ID" value="XM_075243393.1"/>
</dbReference>
<sequence>MRHPSDSKAWKHFNKTHPFFAAEPRNVRFGLCTDGFQPFGHSGRKYSSWPVIVTPYNFPPGMCMKEVYMFLTVIVPGPNNRKQKIDVYLQPLIKELTLLWETGVEAFDISKKQNFQLRAALMWTINDFPAYSMLSGWSTAGNLACPYCMEEAQSFRLCHGGKTTWFDSHRIFPDHNHPFRRDRKNFHKGQSIRRLPPPLRTGEEILKQICELGLRNVTDLDAEEVNGRICRCYGWKKRSIFWDLPYWSSNMIHHNLDVMHIEKNIFDNVFNTNLNVDGKIKANTKAHEDMVNYCDRPQLAKNPIDGNYPKAAYTIEKIQKISLFNWLENVKFPDGYVSNLSRCLDTDMYKLFGIKSHDYHVFMQRLMPIAFRELLPSNVWQALTELSLFFKDLTSTVLRVVDMERLEEDIPQILCKLEHIFPPGFFNSMDHVPVHLPYEARIVGPVQYRWMYPFERYLRTLKKMIGNKASVEGSICEAYLMMESTQLFSHYFEPHVMTHNHNVARNNDGGVMEDLEGNLSIFTHPGRLWGEGKKRSLSLEEIKAAQTYILRNCVKVEPFLSMYIQRLQEEFPNLSQDQINESLETWFAIWFKEYVRCNHIENQFLRSLAHGPLISTKCYPVYFVNGYKFHTECHGSARSIINSGVCISDTNIGDYYGQIQEIIQLEYHEEPLKQTVLFKCEWFDPTVNVGVKEHNQYKLVDVNHHHRFNKYEPFILAMQATQVCYVPYPSTKKDKDDWVAILKVKPRDVIELPDEAITSTPEPALLFQVEEVKVHLIDMNFTTDENIIFIDPNGDVIEMVEPINDELLIENPKFEKESSEDECETEDENKEDDEEEFEEETDDD</sequence>
<name>A0AC58TQK4_TOBAC</name>
<keyword evidence="1" id="KW-1185">Reference proteome</keyword>
<dbReference type="Proteomes" id="UP000790787">
    <property type="component" value="Chromosome 22"/>
</dbReference>
<evidence type="ECO:0000313" key="2">
    <source>
        <dbReference type="RefSeq" id="XP_075099494.1"/>
    </source>
</evidence>
<reference evidence="2" key="2">
    <citation type="submission" date="2025-08" db="UniProtKB">
        <authorList>
            <consortium name="RefSeq"/>
        </authorList>
    </citation>
    <scope>IDENTIFICATION</scope>
    <source>
        <tissue evidence="2">Leaf</tissue>
    </source>
</reference>
<gene>
    <name evidence="2" type="primary">LOC107811415</name>
</gene>
<reference evidence="1" key="1">
    <citation type="journal article" date="2014" name="Nat. Commun.">
        <title>The tobacco genome sequence and its comparison with those of tomato and potato.</title>
        <authorList>
            <person name="Sierro N."/>
            <person name="Battey J.N."/>
            <person name="Ouadi S."/>
            <person name="Bakaher N."/>
            <person name="Bovet L."/>
            <person name="Willig A."/>
            <person name="Goepfert S."/>
            <person name="Peitsch M.C."/>
            <person name="Ivanov N.V."/>
        </authorList>
    </citation>
    <scope>NUCLEOTIDE SEQUENCE [LARGE SCALE GENOMIC DNA]</scope>
</reference>
<proteinExistence type="predicted"/>
<accession>A0AC58TQK4</accession>
<protein>
    <submittedName>
        <fullName evidence="2">Uncharacterized protein LOC107811415</fullName>
    </submittedName>
</protein>